<evidence type="ECO:0000313" key="3">
    <source>
        <dbReference type="EMBL" id="MDA0563231.1"/>
    </source>
</evidence>
<name>A0A9X3SL10_9ACTN</name>
<keyword evidence="2" id="KW-0812">Transmembrane</keyword>
<dbReference type="RefSeq" id="WP_270070514.1">
    <property type="nucleotide sequence ID" value="NZ_JAJAQC010000003.1"/>
</dbReference>
<gene>
    <name evidence="3" type="ORF">LG943_02635</name>
</gene>
<feature type="region of interest" description="Disordered" evidence="1">
    <location>
        <begin position="259"/>
        <end position="303"/>
    </location>
</feature>
<keyword evidence="4" id="KW-1185">Reference proteome</keyword>
<dbReference type="AlphaFoldDB" id="A0A9X3SL10"/>
<comment type="caution">
    <text evidence="3">The sequence shown here is derived from an EMBL/GenBank/DDBJ whole genome shotgun (WGS) entry which is preliminary data.</text>
</comment>
<keyword evidence="2" id="KW-1133">Transmembrane helix</keyword>
<feature type="compositionally biased region" description="Gly residues" evidence="1">
    <location>
        <begin position="221"/>
        <end position="238"/>
    </location>
</feature>
<feature type="region of interest" description="Disordered" evidence="1">
    <location>
        <begin position="221"/>
        <end position="246"/>
    </location>
</feature>
<sequence>MALCRRPLRAERGGAILEYAGVVALVAGAAVGLIGVAGSTEPGRRVLAEVERAVCAVLRLADCGAGAGAAAADSAAADRDAAFRPQGCTTGSSAMTAATGVSVAVSPGGKVRIAERVSSDGTVEVSLARGFDAAADLPSPFRWGVGVGHLAEVDAGIAAGVRGGVTAVETWTLADRRAAADFRERVARSVHLAELTEDSGAFDAVGAQIIGLLEEHLGGGGAGAGTGGGGAGTGGGTGALPPPDRRAVVVDGGLRLTGDLGATLGGRGRRPGHPDRSDAGGAGGPAAPSADGADPRPGGQGVASGVDLLHLVSASAEGSGHVSREIDERRGTVAETVGFTFEEAGEVGRLVPRSVLTPENASDRLVSAALTTTRDRRTGRLTEVAIQVVNAEDEHGQTEGTARLKVTDANRATVRAWLEGGEPLLALSFLSTTGRPKDVTDPRVDQGAGTDAGGGGDSGVPVSDFDRLLHAEATYSTVRYAVDTDGREFTADAVLAGWAFGGSTGWESVSRTATGARYLGAPDGEGRRDLVPLTACTD</sequence>
<organism evidence="3 4">
    <name type="scientific">Streptomonospora mangrovi</name>
    <dbReference type="NCBI Taxonomy" id="2883123"/>
    <lineage>
        <taxon>Bacteria</taxon>
        <taxon>Bacillati</taxon>
        <taxon>Actinomycetota</taxon>
        <taxon>Actinomycetes</taxon>
        <taxon>Streptosporangiales</taxon>
        <taxon>Nocardiopsidaceae</taxon>
        <taxon>Streptomonospora</taxon>
    </lineage>
</organism>
<dbReference type="EMBL" id="JAJAQC010000003">
    <property type="protein sequence ID" value="MDA0563231.1"/>
    <property type="molecule type" value="Genomic_DNA"/>
</dbReference>
<dbReference type="Proteomes" id="UP001140076">
    <property type="component" value="Unassembled WGS sequence"/>
</dbReference>
<keyword evidence="2" id="KW-0472">Membrane</keyword>
<feature type="region of interest" description="Disordered" evidence="1">
    <location>
        <begin position="435"/>
        <end position="459"/>
    </location>
</feature>
<protein>
    <submittedName>
        <fullName evidence="3">Uncharacterized protein</fullName>
    </submittedName>
</protein>
<evidence type="ECO:0000313" key="4">
    <source>
        <dbReference type="Proteomes" id="UP001140076"/>
    </source>
</evidence>
<feature type="compositionally biased region" description="Basic and acidic residues" evidence="1">
    <location>
        <begin position="435"/>
        <end position="444"/>
    </location>
</feature>
<evidence type="ECO:0000256" key="2">
    <source>
        <dbReference type="SAM" id="Phobius"/>
    </source>
</evidence>
<accession>A0A9X3SL10</accession>
<evidence type="ECO:0000256" key="1">
    <source>
        <dbReference type="SAM" id="MobiDB-lite"/>
    </source>
</evidence>
<proteinExistence type="predicted"/>
<reference evidence="3" key="1">
    <citation type="submission" date="2021-10" db="EMBL/GenBank/DDBJ databases">
        <title>Streptomonospora sp. nov., isolated from mangrove soil.</title>
        <authorList>
            <person name="Chen X."/>
            <person name="Ge X."/>
            <person name="Liu W."/>
        </authorList>
    </citation>
    <scope>NUCLEOTIDE SEQUENCE</scope>
    <source>
        <strain evidence="3">S1-112</strain>
    </source>
</reference>
<feature type="transmembrane region" description="Helical" evidence="2">
    <location>
        <begin position="16"/>
        <end position="37"/>
    </location>
</feature>
<feature type="compositionally biased region" description="Low complexity" evidence="1">
    <location>
        <begin position="285"/>
        <end position="297"/>
    </location>
</feature>